<evidence type="ECO:0008006" key="3">
    <source>
        <dbReference type="Google" id="ProtNLM"/>
    </source>
</evidence>
<dbReference type="EMBL" id="CZAP01000001">
    <property type="protein sequence ID" value="CUO80650.1"/>
    <property type="molecule type" value="Genomic_DNA"/>
</dbReference>
<dbReference type="Proteomes" id="UP000095576">
    <property type="component" value="Unassembled WGS sequence"/>
</dbReference>
<protein>
    <recommendedName>
        <fullName evidence="3">DNA-binding protein</fullName>
    </recommendedName>
</protein>
<evidence type="ECO:0000313" key="2">
    <source>
        <dbReference type="Proteomes" id="UP000095576"/>
    </source>
</evidence>
<evidence type="ECO:0000313" key="1">
    <source>
        <dbReference type="EMBL" id="CUO80650.1"/>
    </source>
</evidence>
<organism evidence="1 2">
    <name type="scientific">Bacteroides thetaiotaomicron</name>
    <dbReference type="NCBI Taxonomy" id="818"/>
    <lineage>
        <taxon>Bacteria</taxon>
        <taxon>Pseudomonadati</taxon>
        <taxon>Bacteroidota</taxon>
        <taxon>Bacteroidia</taxon>
        <taxon>Bacteroidales</taxon>
        <taxon>Bacteroidaceae</taxon>
        <taxon>Bacteroides</taxon>
    </lineage>
</organism>
<sequence length="67" mass="7588">MKEIRPACDPNGVYSVKRTCAELGISNKTLKKYRENGYIQPLNPNNVSRPKYSGQSIIDCWNLLSTL</sequence>
<dbReference type="AlphaFoldDB" id="A0A174I616"/>
<name>A0A174I616_BACT4</name>
<dbReference type="RefSeq" id="WP_005649194.1">
    <property type="nucleotide sequence ID" value="NZ_CZAP01000001.1"/>
</dbReference>
<reference evidence="1 2" key="1">
    <citation type="submission" date="2015-09" db="EMBL/GenBank/DDBJ databases">
        <authorList>
            <consortium name="Pathogen Informatics"/>
        </authorList>
    </citation>
    <scope>NUCLEOTIDE SEQUENCE [LARGE SCALE GENOMIC DNA]</scope>
    <source>
        <strain evidence="1 2">2789STDY5834899</strain>
    </source>
</reference>
<accession>A0A174I616</accession>
<gene>
    <name evidence="1" type="ORF">ERS852511_00147</name>
</gene>
<proteinExistence type="predicted"/>